<dbReference type="VEuPathDB" id="VectorBase:MDOA007309"/>
<feature type="signal peptide" evidence="4">
    <location>
        <begin position="1"/>
        <end position="24"/>
    </location>
</feature>
<dbReference type="KEGG" id="mde:101898675"/>
<evidence type="ECO:0000313" key="8">
    <source>
        <dbReference type="RefSeq" id="XP_005186920.1"/>
    </source>
</evidence>
<evidence type="ECO:0000256" key="4">
    <source>
        <dbReference type="SAM" id="SignalP"/>
    </source>
</evidence>
<dbReference type="GO" id="GO:0005576">
    <property type="term" value="C:extracellular region"/>
    <property type="evidence" value="ECO:0007669"/>
    <property type="project" value="UniProtKB-SubCell"/>
</dbReference>
<sequence length="193" mass="21295">MLSHKNSVISFVVILSCCHQLVLSAVIDCQRPPQLVDPATCCKDGGRDDVTEKCALRMGITGQPTDPQPSVATATCLAQCILTESKYMNTADSIDLTAIRTDLQTKFSNDSEYANVMFEAFRKCQPNTERKLQAFKQLPMGRSILQRGCSPFAGMLLGCTYMEYFKNCPAHRWTESAECSLAKQFVTQCSLGA</sequence>
<gene>
    <name evidence="6" type="primary">101898675</name>
    <name evidence="8" type="synonym">LOC101898675</name>
</gene>
<protein>
    <submittedName>
        <fullName evidence="8">Uncharacterized protein LOC101898675</fullName>
    </submittedName>
</protein>
<proteinExistence type="inferred from homology"/>
<comment type="subcellular location">
    <subcellularLocation>
        <location evidence="1">Secreted</location>
    </subcellularLocation>
</comment>
<evidence type="ECO:0000256" key="2">
    <source>
        <dbReference type="ARBA" id="ARBA00008098"/>
    </source>
</evidence>
<keyword evidence="3" id="KW-0964">Secreted</keyword>
<dbReference type="InterPro" id="IPR036728">
    <property type="entry name" value="PBP_GOBP_sf"/>
</dbReference>
<dbReference type="OrthoDB" id="8016189at2759"/>
<evidence type="ECO:0000313" key="7">
    <source>
        <dbReference type="Proteomes" id="UP001652621"/>
    </source>
</evidence>
<dbReference type="eggNOG" id="ENOG502TCSV">
    <property type="taxonomic scope" value="Eukaryota"/>
</dbReference>
<organism evidence="6">
    <name type="scientific">Musca domestica</name>
    <name type="common">House fly</name>
    <dbReference type="NCBI Taxonomy" id="7370"/>
    <lineage>
        <taxon>Eukaryota</taxon>
        <taxon>Metazoa</taxon>
        <taxon>Ecdysozoa</taxon>
        <taxon>Arthropoda</taxon>
        <taxon>Hexapoda</taxon>
        <taxon>Insecta</taxon>
        <taxon>Pterygota</taxon>
        <taxon>Neoptera</taxon>
        <taxon>Endopterygota</taxon>
        <taxon>Diptera</taxon>
        <taxon>Brachycera</taxon>
        <taxon>Muscomorpha</taxon>
        <taxon>Muscoidea</taxon>
        <taxon>Muscidae</taxon>
        <taxon>Musca</taxon>
    </lineage>
</organism>
<reference evidence="6" key="1">
    <citation type="submission" date="2020-05" db="UniProtKB">
        <authorList>
            <consortium name="EnsemblMetazoa"/>
        </authorList>
    </citation>
    <scope>IDENTIFICATION</scope>
    <source>
        <strain evidence="6">Aabys</strain>
    </source>
</reference>
<keyword evidence="7" id="KW-1185">Reference proteome</keyword>
<name>A0A1I8MQ62_MUSDO</name>
<comment type="similarity">
    <text evidence="2">Belongs to the PBP/GOBP family.</text>
</comment>
<evidence type="ECO:0000313" key="6">
    <source>
        <dbReference type="EnsemblMetazoa" id="MDOA007309-PA"/>
    </source>
</evidence>
<dbReference type="InterPro" id="IPR054577">
    <property type="entry name" value="OBP47-like_dom"/>
</dbReference>
<dbReference type="PROSITE" id="PS51257">
    <property type="entry name" value="PROKAR_LIPOPROTEIN"/>
    <property type="match status" value="1"/>
</dbReference>
<dbReference type="VEuPathDB" id="VectorBase:MDOMA2_007890"/>
<dbReference type="PANTHER" id="PTHR21066">
    <property type="entry name" value="ODORANT-BINDING PROTEIN 59A-RELATED"/>
    <property type="match status" value="1"/>
</dbReference>
<accession>A0A1I8MQ62</accession>
<keyword evidence="4" id="KW-0732">Signal</keyword>
<dbReference type="PANTHER" id="PTHR21066:SF15">
    <property type="entry name" value="GH25962P-RELATED"/>
    <property type="match status" value="1"/>
</dbReference>
<dbReference type="AlphaFoldDB" id="A0A1I8MQ62"/>
<dbReference type="SUPFAM" id="SSF47565">
    <property type="entry name" value="Insect pheromone/odorant-binding proteins"/>
    <property type="match status" value="1"/>
</dbReference>
<dbReference type="Proteomes" id="UP001652621">
    <property type="component" value="Unplaced"/>
</dbReference>
<dbReference type="GO" id="GO:0005549">
    <property type="term" value="F:odorant binding"/>
    <property type="evidence" value="ECO:0007669"/>
    <property type="project" value="InterPro"/>
</dbReference>
<reference evidence="8" key="2">
    <citation type="submission" date="2025-04" db="UniProtKB">
        <authorList>
            <consortium name="RefSeq"/>
        </authorList>
    </citation>
    <scope>IDENTIFICATION</scope>
    <source>
        <strain evidence="8">Aabys</strain>
    </source>
</reference>
<dbReference type="GeneID" id="101898675"/>
<dbReference type="Gene3D" id="1.10.238.270">
    <property type="match status" value="1"/>
</dbReference>
<dbReference type="EnsemblMetazoa" id="MDOA007309-RA">
    <property type="protein sequence ID" value="MDOA007309-PA"/>
    <property type="gene ID" value="MDOA007309"/>
</dbReference>
<dbReference type="InterPro" id="IPR052295">
    <property type="entry name" value="Odorant-binding_protein"/>
</dbReference>
<evidence type="ECO:0000259" key="5">
    <source>
        <dbReference type="Pfam" id="PF22651"/>
    </source>
</evidence>
<evidence type="ECO:0000256" key="3">
    <source>
        <dbReference type="ARBA" id="ARBA00022525"/>
    </source>
</evidence>
<dbReference type="RefSeq" id="XP_005186920.1">
    <property type="nucleotide sequence ID" value="XM_005186863.3"/>
</dbReference>
<dbReference type="Pfam" id="PF22651">
    <property type="entry name" value="OBP47_like"/>
    <property type="match status" value="1"/>
</dbReference>
<evidence type="ECO:0000256" key="1">
    <source>
        <dbReference type="ARBA" id="ARBA00004613"/>
    </source>
</evidence>
<feature type="chain" id="PRO_5044560668" evidence="4">
    <location>
        <begin position="25"/>
        <end position="193"/>
    </location>
</feature>
<feature type="domain" description="OBP47-like" evidence="5">
    <location>
        <begin position="71"/>
        <end position="184"/>
    </location>
</feature>